<comment type="caution">
    <text evidence="1">The sequence shown here is derived from an EMBL/GenBank/DDBJ whole genome shotgun (WGS) entry which is preliminary data.</text>
</comment>
<sequence length="90" mass="9790">MKKLTRSTEFYARTLFSVSLLEARRYSKKLNAHPKILAVIGVRDSLGYALTSSDPKLMGGEMYCTVACSRSTKTLARSVEFAAHAADSGG</sequence>
<protein>
    <submittedName>
        <fullName evidence="1">Uncharacterized protein</fullName>
    </submittedName>
</protein>
<dbReference type="AlphaFoldDB" id="A0A081NJC4"/>
<evidence type="ECO:0000313" key="1">
    <source>
        <dbReference type="EMBL" id="KEQ18547.1"/>
    </source>
</evidence>
<proteinExistence type="predicted"/>
<keyword evidence="2" id="KW-1185">Reference proteome</keyword>
<gene>
    <name evidence="1" type="ORF">GZ78_13855</name>
</gene>
<organism evidence="1 2">
    <name type="scientific">Endozoicomonas numazuensis</name>
    <dbReference type="NCBI Taxonomy" id="1137799"/>
    <lineage>
        <taxon>Bacteria</taxon>
        <taxon>Pseudomonadati</taxon>
        <taxon>Pseudomonadota</taxon>
        <taxon>Gammaproteobacteria</taxon>
        <taxon>Oceanospirillales</taxon>
        <taxon>Endozoicomonadaceae</taxon>
        <taxon>Endozoicomonas</taxon>
    </lineage>
</organism>
<dbReference type="EMBL" id="JOKH01000002">
    <property type="protein sequence ID" value="KEQ18547.1"/>
    <property type="molecule type" value="Genomic_DNA"/>
</dbReference>
<evidence type="ECO:0000313" key="2">
    <source>
        <dbReference type="Proteomes" id="UP000028073"/>
    </source>
</evidence>
<accession>A0A081NJC4</accession>
<name>A0A081NJC4_9GAMM</name>
<reference evidence="1 2" key="1">
    <citation type="submission" date="2014-06" db="EMBL/GenBank/DDBJ databases">
        <title>Whole Genome Sequences of Three Symbiotic Endozoicomonas Bacteria.</title>
        <authorList>
            <person name="Neave M.J."/>
            <person name="Apprill A."/>
            <person name="Voolstra C.R."/>
        </authorList>
    </citation>
    <scope>NUCLEOTIDE SEQUENCE [LARGE SCALE GENOMIC DNA]</scope>
    <source>
        <strain evidence="1 2">DSM 25634</strain>
    </source>
</reference>
<dbReference type="Proteomes" id="UP000028073">
    <property type="component" value="Unassembled WGS sequence"/>
</dbReference>